<keyword evidence="2" id="KW-1185">Reference proteome</keyword>
<name>A0A366Y031_9BACI</name>
<protein>
    <recommendedName>
        <fullName evidence="3">YmaF family protein</fullName>
    </recommendedName>
</protein>
<sequence>MWFVLNRNVNWLEKIAHTHYFKTVSSKNVYHQHVVDGFTYPINGSSYDGHRHFYRSRTSFNSNHFHRVRGYTGPAVPLPDGTHYHVIEGNVIEQYLNPEVSEYGGLTYMPGQKTHRHPFKAITSKPLGYYPD</sequence>
<accession>A0A366Y031</accession>
<organism evidence="1 2">
    <name type="scientific">Bacillus taeanensis</name>
    <dbReference type="NCBI Taxonomy" id="273032"/>
    <lineage>
        <taxon>Bacteria</taxon>
        <taxon>Bacillati</taxon>
        <taxon>Bacillota</taxon>
        <taxon>Bacilli</taxon>
        <taxon>Bacillales</taxon>
        <taxon>Bacillaceae</taxon>
        <taxon>Bacillus</taxon>
    </lineage>
</organism>
<evidence type="ECO:0000313" key="1">
    <source>
        <dbReference type="EMBL" id="RBW69763.1"/>
    </source>
</evidence>
<dbReference type="InterPro" id="IPR024307">
    <property type="entry name" value="YmaF"/>
</dbReference>
<proteinExistence type="predicted"/>
<dbReference type="OrthoDB" id="2967209at2"/>
<evidence type="ECO:0008006" key="3">
    <source>
        <dbReference type="Google" id="ProtNLM"/>
    </source>
</evidence>
<dbReference type="EMBL" id="QOCW01000008">
    <property type="protein sequence ID" value="RBW69763.1"/>
    <property type="molecule type" value="Genomic_DNA"/>
</dbReference>
<dbReference type="AlphaFoldDB" id="A0A366Y031"/>
<gene>
    <name evidence="1" type="ORF">DS031_09530</name>
</gene>
<dbReference type="Pfam" id="PF12788">
    <property type="entry name" value="YmaF"/>
    <property type="match status" value="1"/>
</dbReference>
<evidence type="ECO:0000313" key="2">
    <source>
        <dbReference type="Proteomes" id="UP000253314"/>
    </source>
</evidence>
<dbReference type="Proteomes" id="UP000253314">
    <property type="component" value="Unassembled WGS sequence"/>
</dbReference>
<comment type="caution">
    <text evidence="1">The sequence shown here is derived from an EMBL/GenBank/DDBJ whole genome shotgun (WGS) entry which is preliminary data.</text>
</comment>
<reference evidence="1 2" key="1">
    <citation type="submission" date="2018-07" db="EMBL/GenBank/DDBJ databases">
        <title>Lottiidibacillus patelloidae gen. nov., sp. nov., isolated from the intestinal tract of a marine limpet and the reclassification of B. taeanensis BH030017T, B. algicola KMM 3737T and B. hwajinpoensis SW-72T as genus Lottiidibacillus.</title>
        <authorList>
            <person name="Liu R."/>
            <person name="Huang Z."/>
        </authorList>
    </citation>
    <scope>NUCLEOTIDE SEQUENCE [LARGE SCALE GENOMIC DNA]</scope>
    <source>
        <strain evidence="1 2">BH030017</strain>
    </source>
</reference>